<gene>
    <name evidence="8" type="ORF">KP79_PYT08652</name>
</gene>
<dbReference type="Pfam" id="PF15337">
    <property type="entry name" value="Vasculin"/>
    <property type="match status" value="1"/>
</dbReference>
<accession>A0A210R0B8</accession>
<keyword evidence="5" id="KW-0804">Transcription</keyword>
<feature type="compositionally biased region" description="Polar residues" evidence="7">
    <location>
        <begin position="186"/>
        <end position="197"/>
    </location>
</feature>
<dbReference type="GO" id="GO:0045893">
    <property type="term" value="P:positive regulation of DNA-templated transcription"/>
    <property type="evidence" value="ECO:0007669"/>
    <property type="project" value="InterPro"/>
</dbReference>
<protein>
    <submittedName>
        <fullName evidence="8">Vasculin</fullName>
    </submittedName>
</protein>
<dbReference type="AlphaFoldDB" id="A0A210R0B8"/>
<reference evidence="8 9" key="1">
    <citation type="journal article" date="2017" name="Nat. Ecol. Evol.">
        <title>Scallop genome provides insights into evolution of bilaterian karyotype and development.</title>
        <authorList>
            <person name="Wang S."/>
            <person name="Zhang J."/>
            <person name="Jiao W."/>
            <person name="Li J."/>
            <person name="Xun X."/>
            <person name="Sun Y."/>
            <person name="Guo X."/>
            <person name="Huan P."/>
            <person name="Dong B."/>
            <person name="Zhang L."/>
            <person name="Hu X."/>
            <person name="Sun X."/>
            <person name="Wang J."/>
            <person name="Zhao C."/>
            <person name="Wang Y."/>
            <person name="Wang D."/>
            <person name="Huang X."/>
            <person name="Wang R."/>
            <person name="Lv J."/>
            <person name="Li Y."/>
            <person name="Zhang Z."/>
            <person name="Liu B."/>
            <person name="Lu W."/>
            <person name="Hui Y."/>
            <person name="Liang J."/>
            <person name="Zhou Z."/>
            <person name="Hou R."/>
            <person name="Li X."/>
            <person name="Liu Y."/>
            <person name="Li H."/>
            <person name="Ning X."/>
            <person name="Lin Y."/>
            <person name="Zhao L."/>
            <person name="Xing Q."/>
            <person name="Dou J."/>
            <person name="Li Y."/>
            <person name="Mao J."/>
            <person name="Guo H."/>
            <person name="Dou H."/>
            <person name="Li T."/>
            <person name="Mu C."/>
            <person name="Jiang W."/>
            <person name="Fu Q."/>
            <person name="Fu X."/>
            <person name="Miao Y."/>
            <person name="Liu J."/>
            <person name="Yu Q."/>
            <person name="Li R."/>
            <person name="Liao H."/>
            <person name="Li X."/>
            <person name="Kong Y."/>
            <person name="Jiang Z."/>
            <person name="Chourrout D."/>
            <person name="Li R."/>
            <person name="Bao Z."/>
        </authorList>
    </citation>
    <scope>NUCLEOTIDE SEQUENCE [LARGE SCALE GENOMIC DNA]</scope>
    <source>
        <strain evidence="8 9">PY_sf001</strain>
    </source>
</reference>
<feature type="region of interest" description="Disordered" evidence="7">
    <location>
        <begin position="409"/>
        <end position="432"/>
    </location>
</feature>
<comment type="similarity">
    <text evidence="2">Belongs to the vasculin family.</text>
</comment>
<keyword evidence="9" id="KW-1185">Reference proteome</keyword>
<feature type="region of interest" description="Disordered" evidence="7">
    <location>
        <begin position="1"/>
        <end position="62"/>
    </location>
</feature>
<evidence type="ECO:0000256" key="5">
    <source>
        <dbReference type="ARBA" id="ARBA00023163"/>
    </source>
</evidence>
<comment type="caution">
    <text evidence="8">The sequence shown here is derived from an EMBL/GenBank/DDBJ whole genome shotgun (WGS) entry which is preliminary data.</text>
</comment>
<evidence type="ECO:0000313" key="8">
    <source>
        <dbReference type="EMBL" id="OWF54439.1"/>
    </source>
</evidence>
<dbReference type="PANTHER" id="PTHR14339">
    <property type="entry name" value="VASCULIN"/>
    <property type="match status" value="1"/>
</dbReference>
<evidence type="ECO:0000256" key="3">
    <source>
        <dbReference type="ARBA" id="ARBA00023015"/>
    </source>
</evidence>
<evidence type="ECO:0000256" key="4">
    <source>
        <dbReference type="ARBA" id="ARBA00023125"/>
    </source>
</evidence>
<dbReference type="Proteomes" id="UP000242188">
    <property type="component" value="Unassembled WGS sequence"/>
</dbReference>
<dbReference type="GO" id="GO:0003677">
    <property type="term" value="F:DNA binding"/>
    <property type="evidence" value="ECO:0007669"/>
    <property type="project" value="UniProtKB-KW"/>
</dbReference>
<dbReference type="GO" id="GO:0006351">
    <property type="term" value="P:DNA-templated transcription"/>
    <property type="evidence" value="ECO:0007669"/>
    <property type="project" value="InterPro"/>
</dbReference>
<feature type="compositionally biased region" description="Polar residues" evidence="7">
    <location>
        <begin position="253"/>
        <end position="274"/>
    </location>
</feature>
<evidence type="ECO:0000313" key="9">
    <source>
        <dbReference type="Proteomes" id="UP000242188"/>
    </source>
</evidence>
<dbReference type="STRING" id="6573.A0A210R0B8"/>
<feature type="compositionally biased region" description="Basic and acidic residues" evidence="7">
    <location>
        <begin position="139"/>
        <end position="171"/>
    </location>
</feature>
<evidence type="ECO:0000256" key="6">
    <source>
        <dbReference type="ARBA" id="ARBA00023242"/>
    </source>
</evidence>
<dbReference type="InterPro" id="IPR028128">
    <property type="entry name" value="Vasculin_fam"/>
</dbReference>
<feature type="region of interest" description="Disordered" evidence="7">
    <location>
        <begin position="79"/>
        <end position="106"/>
    </location>
</feature>
<dbReference type="PANTHER" id="PTHR14339:SF12">
    <property type="entry name" value="VASCULIN"/>
    <property type="match status" value="1"/>
</dbReference>
<evidence type="ECO:0000256" key="2">
    <source>
        <dbReference type="ARBA" id="ARBA00010099"/>
    </source>
</evidence>
<feature type="region of interest" description="Disordered" evidence="7">
    <location>
        <begin position="127"/>
        <end position="290"/>
    </location>
</feature>
<dbReference type="GO" id="GO:0003723">
    <property type="term" value="F:RNA binding"/>
    <property type="evidence" value="ECO:0007669"/>
    <property type="project" value="InterPro"/>
</dbReference>
<keyword evidence="3" id="KW-0805">Transcription regulation</keyword>
<comment type="subcellular location">
    <subcellularLocation>
        <location evidence="1">Nucleus</location>
    </subcellularLocation>
</comment>
<sequence>MATHNAPKHDFAPAWLKIPAQDNPKPSGSKQADSGSDKSRRHSGSSSGKYRHHPSEDDYYPYPPYGPYGYYNGYGIQYGSQSSMFRSPGRDPKYQQHPGIRYNQMNSGYPGYYDLYPFDYYGDPYYPGYQNSRASSKRSHYEREGRTNSKEGKETEKSKGKETEEKEKTSFQDDFPSLNGEESTEKAGNSTKVTNGGSVWEHPPHGKMGSSKFGDRATANMYKTLVPTKPTIKKPAKDSNRFNGGFPKDPFSGTKSPLSPTSSGGQNKEGSRQSPTPPIDILNTRLITQPRTLGDKKSDFWKALRKRSSVGEGHDQKAFEDGNVEKISNGVETLDFSDAENGLLSSSLEAEQRLLKSMGWNEADVEEYEITEDEKKRFQERFSKQVPQQKEASRVLHNKALSPKHIMYYRPNEQDQLNDTLSSSDSEEESSH</sequence>
<dbReference type="EMBL" id="NEDP02001046">
    <property type="protein sequence ID" value="OWF54439.1"/>
    <property type="molecule type" value="Genomic_DNA"/>
</dbReference>
<organism evidence="8 9">
    <name type="scientific">Mizuhopecten yessoensis</name>
    <name type="common">Japanese scallop</name>
    <name type="synonym">Patinopecten yessoensis</name>
    <dbReference type="NCBI Taxonomy" id="6573"/>
    <lineage>
        <taxon>Eukaryota</taxon>
        <taxon>Metazoa</taxon>
        <taxon>Spiralia</taxon>
        <taxon>Lophotrochozoa</taxon>
        <taxon>Mollusca</taxon>
        <taxon>Bivalvia</taxon>
        <taxon>Autobranchia</taxon>
        <taxon>Pteriomorphia</taxon>
        <taxon>Pectinida</taxon>
        <taxon>Pectinoidea</taxon>
        <taxon>Pectinidae</taxon>
        <taxon>Mizuhopecten</taxon>
    </lineage>
</organism>
<keyword evidence="6" id="KW-0539">Nucleus</keyword>
<evidence type="ECO:0000256" key="1">
    <source>
        <dbReference type="ARBA" id="ARBA00004123"/>
    </source>
</evidence>
<proteinExistence type="inferred from homology"/>
<name>A0A210R0B8_MIZYE</name>
<keyword evidence="4" id="KW-0238">DNA-binding</keyword>
<dbReference type="OrthoDB" id="8741226at2759"/>
<dbReference type="GO" id="GO:0005634">
    <property type="term" value="C:nucleus"/>
    <property type="evidence" value="ECO:0007669"/>
    <property type="project" value="UniProtKB-SubCell"/>
</dbReference>
<evidence type="ECO:0000256" key="7">
    <source>
        <dbReference type="SAM" id="MobiDB-lite"/>
    </source>
</evidence>